<organism evidence="1 2">
    <name type="scientific">Cordyceps javanica</name>
    <dbReference type="NCBI Taxonomy" id="43265"/>
    <lineage>
        <taxon>Eukaryota</taxon>
        <taxon>Fungi</taxon>
        <taxon>Dikarya</taxon>
        <taxon>Ascomycota</taxon>
        <taxon>Pezizomycotina</taxon>
        <taxon>Sordariomycetes</taxon>
        <taxon>Hypocreomycetidae</taxon>
        <taxon>Hypocreales</taxon>
        <taxon>Cordycipitaceae</taxon>
        <taxon>Cordyceps</taxon>
    </lineage>
</organism>
<reference evidence="1 2" key="1">
    <citation type="journal article" date="2019" name="Appl. Microbiol. Biotechnol.">
        <title>Genome sequence of Isaria javanica and comparative genome analysis insights into family S53 peptidase evolution in fungal entomopathogens.</title>
        <authorList>
            <person name="Lin R."/>
            <person name="Zhang X."/>
            <person name="Xin B."/>
            <person name="Zou M."/>
            <person name="Gao Y."/>
            <person name="Qin F."/>
            <person name="Hu Q."/>
            <person name="Xie B."/>
            <person name="Cheng X."/>
        </authorList>
    </citation>
    <scope>NUCLEOTIDE SEQUENCE [LARGE SCALE GENOMIC DNA]</scope>
    <source>
        <strain evidence="1 2">IJ1G</strain>
    </source>
</reference>
<dbReference type="Proteomes" id="UP000315783">
    <property type="component" value="Unassembled WGS sequence"/>
</dbReference>
<protein>
    <submittedName>
        <fullName evidence="1">Uncharacterized protein</fullName>
    </submittedName>
</protein>
<keyword evidence="2" id="KW-1185">Reference proteome</keyword>
<proteinExistence type="predicted"/>
<sequence length="71" mass="7971">MVVRWQRRPAPPSFPLLGPNERCPSRQSLQVVSRPALEPRHASQLPTCVYATSPGDAHTYKMGSASWWVQV</sequence>
<evidence type="ECO:0000313" key="2">
    <source>
        <dbReference type="Proteomes" id="UP000315783"/>
    </source>
</evidence>
<comment type="caution">
    <text evidence="1">The sequence shown here is derived from an EMBL/GenBank/DDBJ whole genome shotgun (WGS) entry which is preliminary data.</text>
</comment>
<dbReference type="EMBL" id="SPUK01000025">
    <property type="protein sequence ID" value="TQV90593.1"/>
    <property type="molecule type" value="Genomic_DNA"/>
</dbReference>
<gene>
    <name evidence="1" type="ORF">IF1G_10745</name>
</gene>
<accession>A0A545UMB1</accession>
<evidence type="ECO:0000313" key="1">
    <source>
        <dbReference type="EMBL" id="TQV90593.1"/>
    </source>
</evidence>
<dbReference type="AlphaFoldDB" id="A0A545UMB1"/>
<name>A0A545UMB1_9HYPO</name>